<name>A0A1W6KDX2_9GAMM</name>
<proteinExistence type="predicted"/>
<evidence type="ECO:0000313" key="4">
    <source>
        <dbReference type="Proteomes" id="UP000193100"/>
    </source>
</evidence>
<evidence type="ECO:0000256" key="1">
    <source>
        <dbReference type="SAM" id="SignalP"/>
    </source>
</evidence>
<feature type="signal peptide" evidence="1">
    <location>
        <begin position="1"/>
        <end position="27"/>
    </location>
</feature>
<dbReference type="GeneID" id="77257528"/>
<dbReference type="AlphaFoldDB" id="A0A1W6KDX2"/>
<sequence length="196" mass="20863">MNTRTKFWPLVAGTLASAFLMSGFAVAAPIKCDDAYNYMQMDDSQAAACLASGKNNPSFTGNPANDIFLNNAAGTGYQFVEKSENAGNPTALYNLEYGQTDSTGTWEFDSSLWDSYSTIAIGFKFGGGNKADNWFVYELNSLVSSGDWAYFGKGNGLSHVSLYGKGSVTVPEPGSLALLGVGIIGLTLVGRKRRAN</sequence>
<dbReference type="RefSeq" id="WP_085681664.1">
    <property type="nucleotide sequence ID" value="NZ_CP020931.1"/>
</dbReference>
<dbReference type="EMBL" id="CP020931">
    <property type="protein sequence ID" value="ARM85628.1"/>
    <property type="molecule type" value="Genomic_DNA"/>
</dbReference>
<dbReference type="STRING" id="1420917.AU15_03715"/>
<organism evidence="3 4">
    <name type="scientific">Marinobacter salarius</name>
    <dbReference type="NCBI Taxonomy" id="1420917"/>
    <lineage>
        <taxon>Bacteria</taxon>
        <taxon>Pseudomonadati</taxon>
        <taxon>Pseudomonadota</taxon>
        <taxon>Gammaproteobacteria</taxon>
        <taxon>Pseudomonadales</taxon>
        <taxon>Marinobacteraceae</taxon>
        <taxon>Marinobacter</taxon>
    </lineage>
</organism>
<feature type="chain" id="PRO_5012009406" evidence="1">
    <location>
        <begin position="28"/>
        <end position="196"/>
    </location>
</feature>
<reference evidence="3 4" key="1">
    <citation type="submission" date="2017-04" db="EMBL/GenBank/DDBJ databases">
        <title>Genome Sequence of Marinobacter salarius strain SMR5 Isolated from a culture of the Diatom Skeletonema marinoi.</title>
        <authorList>
            <person name="Topel M."/>
            <person name="Pinder M.I.M."/>
            <person name="Johansson O.N."/>
            <person name="Kourtchenko O."/>
            <person name="Godhe A."/>
            <person name="Clarke A.K."/>
        </authorList>
    </citation>
    <scope>NUCLEOTIDE SEQUENCE [LARGE SCALE GENOMIC DNA]</scope>
    <source>
        <strain evidence="3 4">SMR5</strain>
    </source>
</reference>
<evidence type="ECO:0000313" key="3">
    <source>
        <dbReference type="EMBL" id="ARM85628.1"/>
    </source>
</evidence>
<dbReference type="InterPro" id="IPR013424">
    <property type="entry name" value="Ice-binding_C"/>
</dbReference>
<accession>A0A1W6KDX2</accession>
<dbReference type="Proteomes" id="UP000193100">
    <property type="component" value="Chromosome"/>
</dbReference>
<keyword evidence="1" id="KW-0732">Signal</keyword>
<protein>
    <submittedName>
        <fullName evidence="3">PEP-CTERM motif protein</fullName>
    </submittedName>
</protein>
<dbReference type="NCBIfam" id="TIGR02595">
    <property type="entry name" value="PEP_CTERM"/>
    <property type="match status" value="1"/>
</dbReference>
<feature type="domain" description="Ice-binding protein C-terminal" evidence="2">
    <location>
        <begin position="169"/>
        <end position="194"/>
    </location>
</feature>
<gene>
    <name evidence="3" type="ORF">MARSALSMR5_03607</name>
</gene>
<evidence type="ECO:0000259" key="2">
    <source>
        <dbReference type="Pfam" id="PF07589"/>
    </source>
</evidence>
<dbReference type="Pfam" id="PF07589">
    <property type="entry name" value="PEP-CTERM"/>
    <property type="match status" value="1"/>
</dbReference>